<evidence type="ECO:0000313" key="3">
    <source>
        <dbReference type="Proteomes" id="UP000034189"/>
    </source>
</evidence>
<keyword evidence="1" id="KW-0732">Signal</keyword>
<protein>
    <recommendedName>
        <fullName evidence="4">Lipoprotein</fullName>
    </recommendedName>
</protein>
<accession>A0A0F7FFC7</accession>
<sequence length="336" mass="38776">MNKHLKISIFILLMAMLLLSCSSNGKSYSADYISLTYSDYATTNTNGKIKTQILSYDSSTKKVEKIFEFDYTAQYPLGYYDKPNQLVYYTKRVGDEKKYGDQIFVRDLSNNKDIQLTDNLFAINYIIPVATNKLFFVASLKGEEVLKLGSINIDTKEMSFWGDNDTIIEAATIDKKNKKIYVSTYSMKERNYSLTHQNGPVGQNNFKMPKYTVFETDYNFKNNLKLFSKNYWIRSIMTNDNYVIALCDKQYNDAEVPSTVISYDLADHSIDTKLWKGARLQVGDANFSFDGTKIYTISVVNKKRGLYEYNMNTQKYTPLFIPDKGFINNIQVVKEL</sequence>
<evidence type="ECO:0008006" key="4">
    <source>
        <dbReference type="Google" id="ProtNLM"/>
    </source>
</evidence>
<gene>
    <name evidence="2" type="ORF">VK70_25035</name>
</gene>
<dbReference type="OrthoDB" id="2525111at2"/>
<feature type="signal peptide" evidence="1">
    <location>
        <begin position="1"/>
        <end position="25"/>
    </location>
</feature>
<dbReference type="SUPFAM" id="SSF69304">
    <property type="entry name" value="Tricorn protease N-terminal domain"/>
    <property type="match status" value="1"/>
</dbReference>
<dbReference type="HOGENOM" id="CLU_070756_0_0_9"/>
<dbReference type="EMBL" id="CP011114">
    <property type="protein sequence ID" value="AKG37344.1"/>
    <property type="molecule type" value="Genomic_DNA"/>
</dbReference>
<reference evidence="2 3" key="1">
    <citation type="submission" date="2015-03" db="EMBL/GenBank/DDBJ databases">
        <authorList>
            <person name="Abdul Halim M."/>
        </authorList>
    </citation>
    <scope>NUCLEOTIDE SEQUENCE [LARGE SCALE GENOMIC DNA]</scope>
    <source>
        <strain evidence="2 3">ATCC 35681</strain>
    </source>
</reference>
<dbReference type="AlphaFoldDB" id="A0A0F7FFC7"/>
<dbReference type="PATRIC" id="fig|1333534.5.peg.5474"/>
<organism evidence="2 3">
    <name type="scientific">Paenibacillus durus ATCC 35681</name>
    <dbReference type="NCBI Taxonomy" id="1333534"/>
    <lineage>
        <taxon>Bacteria</taxon>
        <taxon>Bacillati</taxon>
        <taxon>Bacillota</taxon>
        <taxon>Bacilli</taxon>
        <taxon>Bacillales</taxon>
        <taxon>Paenibacillaceae</taxon>
        <taxon>Paenibacillus</taxon>
    </lineage>
</organism>
<evidence type="ECO:0000313" key="2">
    <source>
        <dbReference type="EMBL" id="AKG37344.1"/>
    </source>
</evidence>
<dbReference type="Proteomes" id="UP000034189">
    <property type="component" value="Chromosome"/>
</dbReference>
<proteinExistence type="predicted"/>
<name>A0A0F7FFC7_PAEDU</name>
<dbReference type="RefSeq" id="WP_025699158.1">
    <property type="nucleotide sequence ID" value="NZ_ASQQ01000652.1"/>
</dbReference>
<evidence type="ECO:0000256" key="1">
    <source>
        <dbReference type="SAM" id="SignalP"/>
    </source>
</evidence>
<reference evidence="2 3" key="2">
    <citation type="journal article" date="2016" name="Genome Announc.">
        <title>Genome Sequence of a Gram-Positive Diazotroph, Paenibacillus durus Type Strain ATCC 35681.</title>
        <authorList>
            <person name="Halim M.A."/>
            <person name="Rahman A.Y."/>
            <person name="Sim K.S."/>
            <person name="Yam H.C."/>
            <person name="Rahim A.A."/>
            <person name="Ghazali A.H."/>
            <person name="Najimudin N."/>
        </authorList>
    </citation>
    <scope>NUCLEOTIDE SEQUENCE [LARGE SCALE GENOMIC DNA]</scope>
    <source>
        <strain evidence="2 3">ATCC 35681</strain>
    </source>
</reference>
<dbReference type="PROSITE" id="PS51257">
    <property type="entry name" value="PROKAR_LIPOPROTEIN"/>
    <property type="match status" value="1"/>
</dbReference>
<feature type="chain" id="PRO_5039244296" description="Lipoprotein" evidence="1">
    <location>
        <begin position="26"/>
        <end position="336"/>
    </location>
</feature>